<accession>A0A1E3VM20</accession>
<comment type="caution">
    <text evidence="3">The sequence shown here is derived from an EMBL/GenBank/DDBJ whole genome shotgun (WGS) entry which is preliminary data.</text>
</comment>
<feature type="transmembrane region" description="Helical" evidence="1">
    <location>
        <begin position="64"/>
        <end position="85"/>
    </location>
</feature>
<evidence type="ECO:0000313" key="4">
    <source>
        <dbReference type="Proteomes" id="UP000094172"/>
    </source>
</evidence>
<gene>
    <name evidence="3" type="ORF">AUC70_07920</name>
</gene>
<dbReference type="AlphaFoldDB" id="A0A1E3VM20"/>
<dbReference type="Proteomes" id="UP000094172">
    <property type="component" value="Unassembled WGS sequence"/>
</dbReference>
<evidence type="ECO:0000256" key="1">
    <source>
        <dbReference type="SAM" id="Phobius"/>
    </source>
</evidence>
<dbReference type="PANTHER" id="PTHR40076">
    <property type="entry name" value="MEMBRANE PROTEIN-RELATED"/>
    <property type="match status" value="1"/>
</dbReference>
<evidence type="ECO:0000259" key="2">
    <source>
        <dbReference type="Pfam" id="PF25231"/>
    </source>
</evidence>
<feature type="transmembrane region" description="Helical" evidence="1">
    <location>
        <begin position="24"/>
        <end position="43"/>
    </location>
</feature>
<dbReference type="InterPro" id="IPR057169">
    <property type="entry name" value="DUF7847"/>
</dbReference>
<dbReference type="PANTHER" id="PTHR40076:SF1">
    <property type="entry name" value="MEMBRANE PROTEIN"/>
    <property type="match status" value="1"/>
</dbReference>
<keyword evidence="4" id="KW-1185">Reference proteome</keyword>
<keyword evidence="1" id="KW-0812">Transmembrane</keyword>
<organism evidence="3 4">
    <name type="scientific">Methyloceanibacter stevinii</name>
    <dbReference type="NCBI Taxonomy" id="1774970"/>
    <lineage>
        <taxon>Bacteria</taxon>
        <taxon>Pseudomonadati</taxon>
        <taxon>Pseudomonadota</taxon>
        <taxon>Alphaproteobacteria</taxon>
        <taxon>Hyphomicrobiales</taxon>
        <taxon>Hyphomicrobiaceae</taxon>
        <taxon>Methyloceanibacter</taxon>
    </lineage>
</organism>
<reference evidence="3 4" key="1">
    <citation type="journal article" date="2016" name="Environ. Microbiol.">
        <title>New Methyloceanibacter diversity from North Sea sediments includes methanotroph containing solely the soluble methane monooxygenase.</title>
        <authorList>
            <person name="Vekeman B."/>
            <person name="Kerckhof F.M."/>
            <person name="Cremers G."/>
            <person name="de Vos P."/>
            <person name="Vandamme P."/>
            <person name="Boon N."/>
            <person name="Op den Camp H.J."/>
            <person name="Heylen K."/>
        </authorList>
    </citation>
    <scope>NUCLEOTIDE SEQUENCE [LARGE SCALE GENOMIC DNA]</scope>
    <source>
        <strain evidence="3 4">R-67176</strain>
    </source>
</reference>
<dbReference type="STRING" id="1774970.AUC70_07920"/>
<protein>
    <recommendedName>
        <fullName evidence="2">DUF7847 domain-containing protein</fullName>
    </recommendedName>
</protein>
<name>A0A1E3VM20_9HYPH</name>
<dbReference type="Pfam" id="PF25231">
    <property type="entry name" value="DUF7847"/>
    <property type="match status" value="1"/>
</dbReference>
<evidence type="ECO:0000313" key="3">
    <source>
        <dbReference type="EMBL" id="ODR94554.1"/>
    </source>
</evidence>
<proteinExistence type="predicted"/>
<dbReference type="EMBL" id="LPWE01000012">
    <property type="protein sequence ID" value="ODR94554.1"/>
    <property type="molecule type" value="Genomic_DNA"/>
</dbReference>
<feature type="domain" description="DUF7847" evidence="2">
    <location>
        <begin position="60"/>
        <end position="198"/>
    </location>
</feature>
<sequence length="222" mass="23351">MVLMRFSPTAAIQFGWEAFKKRPWFFAGAVAILLVANFLNVGISSGVNSLTGGTLEEPTIVSNLVNLAISALILMGAVAFFLAAHDNPDSVEYSALWHPTSYLKFFATSLLTSLAIGFGLVLLIVPGLIAMVLFMFSTFVVVDRGLGPLDALKTSMEMTKGNRWPLFGFAVLTALIIALGVLALGVGLLVAVPIVGLATAYAYRLLSGVPDTAAAADARLAA</sequence>
<keyword evidence="1" id="KW-1133">Transmembrane helix</keyword>
<dbReference type="InterPro" id="IPR010380">
    <property type="entry name" value="DUF975"/>
</dbReference>
<feature type="transmembrane region" description="Helical" evidence="1">
    <location>
        <begin position="105"/>
        <end position="136"/>
    </location>
</feature>
<keyword evidence="1" id="KW-0472">Membrane</keyword>
<feature type="transmembrane region" description="Helical" evidence="1">
    <location>
        <begin position="166"/>
        <end position="195"/>
    </location>
</feature>